<dbReference type="PANTHER" id="PTHR21705">
    <property type="entry name" value="RAI16 PROTEIN-RELATED"/>
    <property type="match status" value="1"/>
</dbReference>
<dbReference type="InterPro" id="IPR045669">
    <property type="entry name" value="FHIP_C"/>
</dbReference>
<dbReference type="GeneTree" id="ENSGT00950000182936"/>
<dbReference type="AlphaFoldDB" id="A0A3Q1IC61"/>
<dbReference type="InParanoid" id="A0A3Q1IC61"/>
<feature type="domain" description="FHF complex subunit HOOK-interacting protein C-terminal" evidence="3">
    <location>
        <begin position="833"/>
        <end position="924"/>
    </location>
</feature>
<feature type="compositionally biased region" description="Basic and acidic residues" evidence="2">
    <location>
        <begin position="486"/>
        <end position="505"/>
    </location>
</feature>
<evidence type="ECO:0000313" key="5">
    <source>
        <dbReference type="Proteomes" id="UP000265040"/>
    </source>
</evidence>
<dbReference type="InterPro" id="IPR019384">
    <property type="entry name" value="FHIP"/>
</dbReference>
<proteinExistence type="inferred from homology"/>
<dbReference type="Pfam" id="PF10257">
    <property type="entry name" value="RAI16-like"/>
    <property type="match status" value="1"/>
</dbReference>
<dbReference type="Ensembl" id="ENSATET00000017414.3">
    <property type="protein sequence ID" value="ENSATEP00000017124.1"/>
    <property type="gene ID" value="ENSATEG00000011869.3"/>
</dbReference>
<dbReference type="Proteomes" id="UP000265040">
    <property type="component" value="Chromosome 1"/>
</dbReference>
<feature type="region of interest" description="Disordered" evidence="2">
    <location>
        <begin position="486"/>
        <end position="512"/>
    </location>
</feature>
<dbReference type="InterPro" id="IPR045668">
    <property type="entry name" value="FHIP_KELAA_motif"/>
</dbReference>
<reference evidence="4" key="1">
    <citation type="submission" date="2021-04" db="EMBL/GenBank/DDBJ databases">
        <authorList>
            <consortium name="Wellcome Sanger Institute Data Sharing"/>
        </authorList>
    </citation>
    <scope>NUCLEOTIDE SEQUENCE [LARGE SCALE GENOMIC DNA]</scope>
</reference>
<organism evidence="4 5">
    <name type="scientific">Anabas testudineus</name>
    <name type="common">Climbing perch</name>
    <name type="synonym">Anthias testudineus</name>
    <dbReference type="NCBI Taxonomy" id="64144"/>
    <lineage>
        <taxon>Eukaryota</taxon>
        <taxon>Metazoa</taxon>
        <taxon>Chordata</taxon>
        <taxon>Craniata</taxon>
        <taxon>Vertebrata</taxon>
        <taxon>Euteleostomi</taxon>
        <taxon>Actinopterygii</taxon>
        <taxon>Neopterygii</taxon>
        <taxon>Teleostei</taxon>
        <taxon>Neoteleostei</taxon>
        <taxon>Acanthomorphata</taxon>
        <taxon>Anabantaria</taxon>
        <taxon>Anabantiformes</taxon>
        <taxon>Anabantoidei</taxon>
        <taxon>Anabantidae</taxon>
        <taxon>Anabas</taxon>
    </lineage>
</organism>
<name>A0A3Q1IC61_ANATE</name>
<dbReference type="Pfam" id="PF19311">
    <property type="entry name" value="KELAA"/>
    <property type="match status" value="1"/>
</dbReference>
<dbReference type="Pfam" id="PF19314">
    <property type="entry name" value="DUF5917"/>
    <property type="match status" value="1"/>
</dbReference>
<dbReference type="FunCoup" id="A0A3Q1IC61">
    <property type="interactions" value="801"/>
</dbReference>
<feature type="compositionally biased region" description="Polar residues" evidence="2">
    <location>
        <begin position="711"/>
        <end position="728"/>
    </location>
</feature>
<protein>
    <recommendedName>
        <fullName evidence="3">FHF complex subunit HOOK-interacting protein C-terminal domain-containing protein</fullName>
    </recommendedName>
</protein>
<accession>A0A3Q1IC61</accession>
<evidence type="ECO:0000256" key="2">
    <source>
        <dbReference type="SAM" id="MobiDB-lite"/>
    </source>
</evidence>
<keyword evidence="5" id="KW-1185">Reference proteome</keyword>
<comment type="similarity">
    <text evidence="1">Belongs to the FHIP family.</text>
</comment>
<sequence length="1010" mass="112349">MMASMVANGNRDGQSLLLKGVDPETCMIVFKNHWAQVVKILEKHDPLRTSSTLPSLGVLNLSVVSAGGPRFGPVPGDEASAVQNYVEHMLFLLIEEESGQAGAMGPILEFVVMENVMERLFVWSLRREFTDDMKLEQLKMYEMLVGQAHQPLLHHKPILRPLMMLLSSCSGTAAPAVEAELVLLLNQLCCVLAKDPSILELFFHTSEDQGATNFLIFSLLIPFIHREGTVGQQARDALLLIMSLSAENERVAKHIAQNTYFCPVLATGLSGLYSSLPTKIEVPSDEWHCLSKDDVLQMPSLVQFLNSLEFCNAVIQVAHADIRDQLVSYIYNGFLVPVLAPALNKLTVEEVMTTTAYLDLFLKSVSEPALLQTFLSFILVHQHENVHIIDTLVSRINTPFQLGTVSLALFRTLIGLYCEDVMLQLILRYLIPCNHIMLSQRRVVRERDCYSVSAAKILALTPSCCSPDHSPPPLRQLDSIRFSKGAEAHDKTVSKPLTTDEKESFSGEGDGSGNSCTIGSEFYLDVSYLHYLYDARLSISSCIRACRVWSAPYDGEDPPPEKYQPGILEDSGLKTRQTQMALKRAPQPPAPRPHPCPLPITEPPSVNQLELEWDDSYDACPVQTQEAPVEINPPQLPPAQPPKHIQEMRRTANMFVKGLYIEENEFQDDVMVYDLVAKKDARDDEHRKHKPKRPETDVQTGSVDVPLKNRLSLTLPTSTVTESGQNSLDTKDKGQTDCNSNLQKTTAAELGDDLIAQYEELIRTLDTEARGKPVKADGALKKPVTPVVEEEEDDGMDFTSFSAETPESEKLHSPFGTRFRSASANRSYSQPFTGPFVSVLLSRLENMLSNSLHVNLLLTGILAQLAAYPQPLLRSFLLNTNLVFQPTVRSLYQVLAIVKNQIEELAATRKDFPELITAAQHWLLARETPFMAADDTTATSRIFLYKNSGSTHGEAGRILKSSPTTKPKASISLDRTEVFATVLFTEFLKELAAFAQEHSILSYIPMEESQ</sequence>
<dbReference type="STRING" id="64144.ENSATEP00000017124"/>
<reference evidence="4" key="3">
    <citation type="submission" date="2025-09" db="UniProtKB">
        <authorList>
            <consortium name="Ensembl"/>
        </authorList>
    </citation>
    <scope>IDENTIFICATION</scope>
</reference>
<evidence type="ECO:0000259" key="3">
    <source>
        <dbReference type="Pfam" id="PF19314"/>
    </source>
</evidence>
<evidence type="ECO:0000256" key="1">
    <source>
        <dbReference type="ARBA" id="ARBA00024336"/>
    </source>
</evidence>
<feature type="region of interest" description="Disordered" evidence="2">
    <location>
        <begin position="681"/>
        <end position="737"/>
    </location>
</feature>
<feature type="region of interest" description="Disordered" evidence="2">
    <location>
        <begin position="785"/>
        <end position="814"/>
    </location>
</feature>
<dbReference type="OrthoDB" id="6287422at2759"/>
<evidence type="ECO:0000313" key="4">
    <source>
        <dbReference type="Ensembl" id="ENSATEP00000017124.1"/>
    </source>
</evidence>
<reference evidence="4" key="2">
    <citation type="submission" date="2025-08" db="UniProtKB">
        <authorList>
            <consortium name="Ensembl"/>
        </authorList>
    </citation>
    <scope>IDENTIFICATION</scope>
</reference>
<dbReference type="PANTHER" id="PTHR21705:SF6">
    <property type="entry name" value="FHF COMPLEX SUBUNIT HOOK-INTERACTING PROTEIN 1A"/>
    <property type="match status" value="1"/>
</dbReference>